<dbReference type="EMBL" id="ATMH01009920">
    <property type="protein sequence ID" value="EPY18441.1"/>
    <property type="molecule type" value="Genomic_DNA"/>
</dbReference>
<proteinExistence type="predicted"/>
<comment type="caution">
    <text evidence="1">The sequence shown here is derived from an EMBL/GenBank/DDBJ whole genome shotgun (WGS) entry which is preliminary data.</text>
</comment>
<reference evidence="1 2" key="1">
    <citation type="journal article" date="2013" name="PLoS ONE">
        <title>Predicting the Proteins of Angomonas deanei, Strigomonas culicis and Their Respective Endosymbionts Reveals New Aspects of the Trypanosomatidae Family.</title>
        <authorList>
            <person name="Motta M.C."/>
            <person name="Martins A.C."/>
            <person name="de Souza S.S."/>
            <person name="Catta-Preta C.M."/>
            <person name="Silva R."/>
            <person name="Klein C.C."/>
            <person name="de Almeida L.G."/>
            <person name="de Lima Cunha O."/>
            <person name="Ciapina L.P."/>
            <person name="Brocchi M."/>
            <person name="Colabardini A.C."/>
            <person name="de Araujo Lima B."/>
            <person name="Machado C.R."/>
            <person name="de Almeida Soares C.M."/>
            <person name="Probst C.M."/>
            <person name="de Menezes C.B."/>
            <person name="Thompson C.E."/>
            <person name="Bartholomeu D.C."/>
            <person name="Gradia D.F."/>
            <person name="Pavoni D.P."/>
            <person name="Grisard E.C."/>
            <person name="Fantinatti-Garboggini F."/>
            <person name="Marchini F.K."/>
            <person name="Rodrigues-Luiz G.F."/>
            <person name="Wagner G."/>
            <person name="Goldman G.H."/>
            <person name="Fietto J.L."/>
            <person name="Elias M.C."/>
            <person name="Goldman M.H."/>
            <person name="Sagot M.F."/>
            <person name="Pereira M."/>
            <person name="Stoco P.H."/>
            <person name="de Mendonca-Neto R.P."/>
            <person name="Teixeira S.M."/>
            <person name="Maciel T.E."/>
            <person name="de Oliveira Mendes T.A."/>
            <person name="Urmenyi T.P."/>
            <person name="de Souza W."/>
            <person name="Schenkman S."/>
            <person name="de Vasconcelos A.T."/>
        </authorList>
    </citation>
    <scope>NUCLEOTIDE SEQUENCE [LARGE SCALE GENOMIC DNA]</scope>
</reference>
<name>S9UV99_9TRYP</name>
<dbReference type="AlphaFoldDB" id="S9UV99"/>
<keyword evidence="2" id="KW-1185">Reference proteome</keyword>
<organism evidence="1 2">
    <name type="scientific">Strigomonas culicis</name>
    <dbReference type="NCBI Taxonomy" id="28005"/>
    <lineage>
        <taxon>Eukaryota</taxon>
        <taxon>Discoba</taxon>
        <taxon>Euglenozoa</taxon>
        <taxon>Kinetoplastea</taxon>
        <taxon>Metakinetoplastina</taxon>
        <taxon>Trypanosomatida</taxon>
        <taxon>Trypanosomatidae</taxon>
        <taxon>Strigomonadinae</taxon>
        <taxon>Strigomonas</taxon>
    </lineage>
</organism>
<dbReference type="Proteomes" id="UP000015354">
    <property type="component" value="Unassembled WGS sequence"/>
</dbReference>
<evidence type="ECO:0000313" key="2">
    <source>
        <dbReference type="Proteomes" id="UP000015354"/>
    </source>
</evidence>
<evidence type="ECO:0000313" key="1">
    <source>
        <dbReference type="EMBL" id="EPY18441.1"/>
    </source>
</evidence>
<sequence length="141" mass="15306">MARSFSAFSLSSTHLDVEELNTPADGEDVSMSWGFPIDAPLWGGAMASVFSPGHSELLRQRRVCSLPGTTAEMRGWAPRTVCHPASPVLSATPTNGLSHNGGLWASVPEIQQAEDARELEETATEGYMARTLLTDFRCPWE</sequence>
<protein>
    <submittedName>
        <fullName evidence="1">Uncharacterized protein</fullName>
    </submittedName>
</protein>
<gene>
    <name evidence="1" type="ORF">STCU_09909</name>
</gene>
<accession>S9UV99</accession>